<dbReference type="InterPro" id="IPR051907">
    <property type="entry name" value="DoxX-like_oxidoreductase"/>
</dbReference>
<evidence type="ECO:0000313" key="9">
    <source>
        <dbReference type="Proteomes" id="UP000309215"/>
    </source>
</evidence>
<feature type="transmembrane region" description="Helical" evidence="7">
    <location>
        <begin position="12"/>
        <end position="31"/>
    </location>
</feature>
<gene>
    <name evidence="8" type="ORF">E8A74_06390</name>
</gene>
<comment type="subcellular location">
    <subcellularLocation>
        <location evidence="1">Cell membrane</location>
        <topology evidence="1">Multi-pass membrane protein</topology>
    </subcellularLocation>
</comment>
<dbReference type="EMBL" id="SSMQ01000005">
    <property type="protein sequence ID" value="TKD11763.1"/>
    <property type="molecule type" value="Genomic_DNA"/>
</dbReference>
<accession>A0A4U1JIL4</accession>
<name>A0A4U1JIL4_9BACT</name>
<dbReference type="AlphaFoldDB" id="A0A4U1JIL4"/>
<evidence type="ECO:0000256" key="5">
    <source>
        <dbReference type="ARBA" id="ARBA00022989"/>
    </source>
</evidence>
<evidence type="ECO:0000256" key="4">
    <source>
        <dbReference type="ARBA" id="ARBA00022692"/>
    </source>
</evidence>
<comment type="caution">
    <text evidence="8">The sequence shown here is derived from an EMBL/GenBank/DDBJ whole genome shotgun (WGS) entry which is preliminary data.</text>
</comment>
<dbReference type="InterPro" id="IPR032808">
    <property type="entry name" value="DoxX"/>
</dbReference>
<feature type="transmembrane region" description="Helical" evidence="7">
    <location>
        <begin position="109"/>
        <end position="128"/>
    </location>
</feature>
<feature type="transmembrane region" description="Helical" evidence="7">
    <location>
        <begin position="80"/>
        <end position="97"/>
    </location>
</feature>
<dbReference type="RefSeq" id="WP_136928037.1">
    <property type="nucleotide sequence ID" value="NZ_SSMQ01000005.1"/>
</dbReference>
<dbReference type="OrthoDB" id="9813193at2"/>
<dbReference type="Pfam" id="PF07681">
    <property type="entry name" value="DoxX"/>
    <property type="match status" value="1"/>
</dbReference>
<evidence type="ECO:0000256" key="3">
    <source>
        <dbReference type="ARBA" id="ARBA00022475"/>
    </source>
</evidence>
<dbReference type="PANTHER" id="PTHR33452:SF1">
    <property type="entry name" value="INNER MEMBRANE PROTEIN YPHA-RELATED"/>
    <property type="match status" value="1"/>
</dbReference>
<sequence>MSPMAALRARSLDLGLLVLRVGSAALIWTFHMVRKLADFDHELRAFPDPLGVGHAASFVMALGAEGVCSLLVALGLATRLSSLPIVFTMMMVLVLGARGFEGADVQSAILYALPYVVLVLTGPGRWSLDHRLRDRWDHLGARLAPKAWGLRGDER</sequence>
<comment type="similarity">
    <text evidence="2">Belongs to the DoxX family.</text>
</comment>
<evidence type="ECO:0000256" key="2">
    <source>
        <dbReference type="ARBA" id="ARBA00006679"/>
    </source>
</evidence>
<keyword evidence="4 7" id="KW-0812">Transmembrane</keyword>
<keyword evidence="6 7" id="KW-0472">Membrane</keyword>
<evidence type="ECO:0000256" key="7">
    <source>
        <dbReference type="SAM" id="Phobius"/>
    </source>
</evidence>
<proteinExistence type="inferred from homology"/>
<keyword evidence="3" id="KW-1003">Cell membrane</keyword>
<dbReference type="PANTHER" id="PTHR33452">
    <property type="entry name" value="OXIDOREDUCTASE CATD-RELATED"/>
    <property type="match status" value="1"/>
</dbReference>
<keyword evidence="9" id="KW-1185">Reference proteome</keyword>
<protein>
    <submittedName>
        <fullName evidence="8">DoxX family protein</fullName>
    </submittedName>
</protein>
<dbReference type="GO" id="GO:0005886">
    <property type="term" value="C:plasma membrane"/>
    <property type="evidence" value="ECO:0007669"/>
    <property type="project" value="UniProtKB-SubCell"/>
</dbReference>
<evidence type="ECO:0000313" key="8">
    <source>
        <dbReference type="EMBL" id="TKD11763.1"/>
    </source>
</evidence>
<evidence type="ECO:0000256" key="6">
    <source>
        <dbReference type="ARBA" id="ARBA00023136"/>
    </source>
</evidence>
<reference evidence="8 9" key="1">
    <citation type="submission" date="2019-04" db="EMBL/GenBank/DDBJ databases">
        <authorList>
            <person name="Li Y."/>
            <person name="Wang J."/>
        </authorList>
    </citation>
    <scope>NUCLEOTIDE SEQUENCE [LARGE SCALE GENOMIC DNA]</scope>
    <source>
        <strain evidence="8 9">DSM 14668</strain>
    </source>
</reference>
<dbReference type="Proteomes" id="UP000309215">
    <property type="component" value="Unassembled WGS sequence"/>
</dbReference>
<organism evidence="8 9">
    <name type="scientific">Polyangium fumosum</name>
    <dbReference type="NCBI Taxonomy" id="889272"/>
    <lineage>
        <taxon>Bacteria</taxon>
        <taxon>Pseudomonadati</taxon>
        <taxon>Myxococcota</taxon>
        <taxon>Polyangia</taxon>
        <taxon>Polyangiales</taxon>
        <taxon>Polyangiaceae</taxon>
        <taxon>Polyangium</taxon>
    </lineage>
</organism>
<keyword evidence="5 7" id="KW-1133">Transmembrane helix</keyword>
<feature type="transmembrane region" description="Helical" evidence="7">
    <location>
        <begin position="51"/>
        <end position="73"/>
    </location>
</feature>
<evidence type="ECO:0000256" key="1">
    <source>
        <dbReference type="ARBA" id="ARBA00004651"/>
    </source>
</evidence>